<name>A0ABS4K066_9CLOT</name>
<evidence type="ECO:0000313" key="7">
    <source>
        <dbReference type="Proteomes" id="UP001519308"/>
    </source>
</evidence>
<dbReference type="Proteomes" id="UP001519308">
    <property type="component" value="Unassembled WGS sequence"/>
</dbReference>
<dbReference type="InterPro" id="IPR001173">
    <property type="entry name" value="Glyco_trans_2-like"/>
</dbReference>
<accession>A0ABS4K066</accession>
<reference evidence="6 7" key="1">
    <citation type="submission" date="2021-03" db="EMBL/GenBank/DDBJ databases">
        <title>Genomic Encyclopedia of Type Strains, Phase IV (KMG-IV): sequencing the most valuable type-strain genomes for metagenomic binning, comparative biology and taxonomic classification.</title>
        <authorList>
            <person name="Goeker M."/>
        </authorList>
    </citation>
    <scope>NUCLEOTIDE SEQUENCE [LARGE SCALE GENOMIC DNA]</scope>
    <source>
        <strain evidence="6 7">DSM 28650</strain>
    </source>
</reference>
<comment type="pathway">
    <text evidence="1">Cell wall biogenesis; cell wall polysaccharide biosynthesis.</text>
</comment>
<evidence type="ECO:0000256" key="2">
    <source>
        <dbReference type="ARBA" id="ARBA00006739"/>
    </source>
</evidence>
<evidence type="ECO:0000313" key="6">
    <source>
        <dbReference type="EMBL" id="MBP2021170.1"/>
    </source>
</evidence>
<dbReference type="Pfam" id="PF00535">
    <property type="entry name" value="Glycos_transf_2"/>
    <property type="match status" value="1"/>
</dbReference>
<proteinExistence type="inferred from homology"/>
<evidence type="ECO:0000256" key="4">
    <source>
        <dbReference type="ARBA" id="ARBA00022679"/>
    </source>
</evidence>
<protein>
    <submittedName>
        <fullName evidence="6">GT2 family glycosyltransferase</fullName>
    </submittedName>
</protein>
<comment type="caution">
    <text evidence="6">The sequence shown here is derived from an EMBL/GenBank/DDBJ whole genome shotgun (WGS) entry which is preliminary data.</text>
</comment>
<dbReference type="PANTHER" id="PTHR43179:SF12">
    <property type="entry name" value="GALACTOFURANOSYLTRANSFERASE GLFT2"/>
    <property type="match status" value="1"/>
</dbReference>
<dbReference type="RefSeq" id="WP_021283128.1">
    <property type="nucleotide sequence ID" value="NZ_JAGGLL010000005.1"/>
</dbReference>
<dbReference type="InterPro" id="IPR029044">
    <property type="entry name" value="Nucleotide-diphossugar_trans"/>
</dbReference>
<feature type="domain" description="Glycosyltransferase 2-like" evidence="5">
    <location>
        <begin position="15"/>
        <end position="181"/>
    </location>
</feature>
<keyword evidence="3" id="KW-0328">Glycosyltransferase</keyword>
<evidence type="ECO:0000256" key="3">
    <source>
        <dbReference type="ARBA" id="ARBA00022676"/>
    </source>
</evidence>
<dbReference type="Gene3D" id="3.90.550.10">
    <property type="entry name" value="Spore Coat Polysaccharide Biosynthesis Protein SpsA, Chain A"/>
    <property type="match status" value="1"/>
</dbReference>
<sequence>MNKKVAIILLNYCGVEDTLECVKSLEAIDYKNYEIIIVDNNSPDNSYEVLKQSIGDKHTLIKAESNGGFAKGNNIGIDYALKSGCDYVLLLNNDTIVEKDFLGHMVNCYESNPNIGIVGCKIPYYNKKDYIWFAGGEINYNRFYGSHYGEGQLDKEAFNKEKKVTFTTGCVMLIGVEVIKTVGMLPEEYFMYFEDVDYCVKVLEKGYNIYYCPKAIVYHKVSATSGGQLSPFSIKWSTRNRLIFMEKYKNKVSKIQYIKAKAFFYSTRRVKIINYSITGRKEEAKAIKEGIEQGVSYLKNN</sequence>
<dbReference type="EMBL" id="JAGGLL010000005">
    <property type="protein sequence ID" value="MBP2021170.1"/>
    <property type="molecule type" value="Genomic_DNA"/>
</dbReference>
<dbReference type="CDD" id="cd04186">
    <property type="entry name" value="GT_2_like_c"/>
    <property type="match status" value="1"/>
</dbReference>
<gene>
    <name evidence="6" type="ORF">J2Z44_000957</name>
</gene>
<comment type="similarity">
    <text evidence="2">Belongs to the glycosyltransferase 2 family.</text>
</comment>
<dbReference type="PANTHER" id="PTHR43179">
    <property type="entry name" value="RHAMNOSYLTRANSFERASE WBBL"/>
    <property type="match status" value="1"/>
</dbReference>
<keyword evidence="4" id="KW-0808">Transferase</keyword>
<evidence type="ECO:0000259" key="5">
    <source>
        <dbReference type="Pfam" id="PF00535"/>
    </source>
</evidence>
<keyword evidence="7" id="KW-1185">Reference proteome</keyword>
<dbReference type="SUPFAM" id="SSF53448">
    <property type="entry name" value="Nucleotide-diphospho-sugar transferases"/>
    <property type="match status" value="1"/>
</dbReference>
<organism evidence="6 7">
    <name type="scientific">Clostridium punense</name>
    <dbReference type="NCBI Taxonomy" id="1054297"/>
    <lineage>
        <taxon>Bacteria</taxon>
        <taxon>Bacillati</taxon>
        <taxon>Bacillota</taxon>
        <taxon>Clostridia</taxon>
        <taxon>Eubacteriales</taxon>
        <taxon>Clostridiaceae</taxon>
        <taxon>Clostridium</taxon>
    </lineage>
</organism>
<evidence type="ECO:0000256" key="1">
    <source>
        <dbReference type="ARBA" id="ARBA00004776"/>
    </source>
</evidence>